<dbReference type="Proteomes" id="UP001226577">
    <property type="component" value="Unassembled WGS sequence"/>
</dbReference>
<keyword evidence="5 7" id="KW-0408">Iron</keyword>
<dbReference type="PANTHER" id="PTHR10138">
    <property type="entry name" value="TRYPTOPHAN 2,3-DIOXYGENASE"/>
    <property type="match status" value="1"/>
</dbReference>
<comment type="similarity">
    <text evidence="7">Belongs to the tryptophan 2,3-dioxygenase family.</text>
</comment>
<gene>
    <name evidence="7" type="primary">kynA</name>
    <name evidence="8" type="ORF">J2X98_000259</name>
</gene>
<reference evidence="8 9" key="1">
    <citation type="submission" date="2023-07" db="EMBL/GenBank/DDBJ databases">
        <title>Sorghum-associated microbial communities from plants grown in Nebraska, USA.</title>
        <authorList>
            <person name="Schachtman D."/>
        </authorList>
    </citation>
    <scope>NUCLEOTIDE SEQUENCE [LARGE SCALE GENOMIC DNA]</scope>
    <source>
        <strain evidence="8 9">CC222</strain>
    </source>
</reference>
<dbReference type="HAMAP" id="MF_01972">
    <property type="entry name" value="T23O"/>
    <property type="match status" value="1"/>
</dbReference>
<feature type="binding site" evidence="7">
    <location>
        <position position="280"/>
    </location>
    <ligand>
        <name>substrate</name>
    </ligand>
</feature>
<comment type="function">
    <text evidence="7">Heme-dependent dioxygenase that catalyzes the oxidative cleavage of the L-tryptophan (L-Trp) pyrrole ring and converts L-tryptophan to N-formyl-L-kynurenine. Catalyzes the oxidative cleavage of the indole moiety.</text>
</comment>
<keyword evidence="3 7" id="KW-0223">Dioxygenase</keyword>
<comment type="subunit">
    <text evidence="7">Homotetramer.</text>
</comment>
<dbReference type="PANTHER" id="PTHR10138:SF0">
    <property type="entry name" value="TRYPTOPHAN 2,3-DIOXYGENASE"/>
    <property type="match status" value="1"/>
</dbReference>
<evidence type="ECO:0000313" key="9">
    <source>
        <dbReference type="Proteomes" id="UP001226577"/>
    </source>
</evidence>
<proteinExistence type="inferred from homology"/>
<comment type="catalytic activity">
    <reaction evidence="7">
        <text>L-tryptophan + O2 = N-formyl-L-kynurenine</text>
        <dbReference type="Rhea" id="RHEA:24536"/>
        <dbReference type="ChEBI" id="CHEBI:15379"/>
        <dbReference type="ChEBI" id="CHEBI:57912"/>
        <dbReference type="ChEBI" id="CHEBI:58629"/>
        <dbReference type="EC" id="1.13.11.11"/>
    </reaction>
</comment>
<protein>
    <recommendedName>
        <fullName evidence="7">Tryptophan 2,3-dioxygenase</fullName>
        <shortName evidence="7">TDO</shortName>
        <ecNumber evidence="7">1.13.11.11</ecNumber>
    </recommendedName>
    <alternativeName>
        <fullName evidence="7">Tryptamin 2,3-dioxygenase</fullName>
    </alternativeName>
    <alternativeName>
        <fullName evidence="7">Tryptophan oxygenase</fullName>
        <shortName evidence="7">TO</shortName>
        <shortName evidence="7">TRPO</shortName>
    </alternativeName>
    <alternativeName>
        <fullName evidence="7">Tryptophan pyrrolase</fullName>
    </alternativeName>
    <alternativeName>
        <fullName evidence="7">Tryptophanase</fullName>
    </alternativeName>
</protein>
<keyword evidence="6 7" id="KW-0823">Tryptophan catabolism</keyword>
<dbReference type="EC" id="1.13.11.11" evidence="7"/>
<evidence type="ECO:0000256" key="7">
    <source>
        <dbReference type="HAMAP-Rule" id="MF_01972"/>
    </source>
</evidence>
<dbReference type="Gene3D" id="1.20.58.480">
    <property type="match status" value="1"/>
</dbReference>
<evidence type="ECO:0000256" key="2">
    <source>
        <dbReference type="ARBA" id="ARBA00022723"/>
    </source>
</evidence>
<dbReference type="EMBL" id="JAUSRE010000001">
    <property type="protein sequence ID" value="MDP9886693.1"/>
    <property type="molecule type" value="Genomic_DNA"/>
</dbReference>
<keyword evidence="2 7" id="KW-0479">Metal-binding</keyword>
<evidence type="ECO:0000256" key="6">
    <source>
        <dbReference type="ARBA" id="ARBA00023079"/>
    </source>
</evidence>
<name>A0ABT9RN88_9MICC</name>
<dbReference type="GO" id="GO:0004833">
    <property type="term" value="F:L-tryptophan 2,3-dioxygenase activity"/>
    <property type="evidence" value="ECO:0007669"/>
    <property type="project" value="UniProtKB-EC"/>
</dbReference>
<comment type="cofactor">
    <cofactor evidence="7">
        <name>heme</name>
        <dbReference type="ChEBI" id="CHEBI:30413"/>
    </cofactor>
    <text evidence="7">Binds 1 heme group per subunit.</text>
</comment>
<dbReference type="InterPro" id="IPR037217">
    <property type="entry name" value="Trp/Indoleamine_2_3_dOase-like"/>
</dbReference>
<accession>A0ABT9RN88</accession>
<sequence>MSTRRISSWLAADCSLHQADNNERLDVSVEKNTRKLDKGIVRDFSSRMSYASYLQLPTLLSAQQPVSQPEHHDELLFIIQHQTTELWLKLVLHELRSAAVWLREDDLGSALKGIARVKHIQKTLTEQWSVLATLTPTEYSQFRGFLGNSSGFQSAQYRAVEFVLGNKNRKMLPVFESDPQAHAMLEELLAAPSIYDEFLAYLSRQGFNVPVSVLDRDVTRAHEFAPELVPLFKHIYENAADNWAAYEACEELVDLEDNFQLWRFRHLRTVQRTIGMKTGTGGSSGVTFLQKALELTFFPELFAVRTEIGQ</sequence>
<dbReference type="NCBIfam" id="TIGR03036">
    <property type="entry name" value="trp_2_3_diox"/>
    <property type="match status" value="1"/>
</dbReference>
<keyword evidence="4 7" id="KW-0560">Oxidoreductase</keyword>
<evidence type="ECO:0000313" key="8">
    <source>
        <dbReference type="EMBL" id="MDP9886693.1"/>
    </source>
</evidence>
<keyword evidence="9" id="KW-1185">Reference proteome</keyword>
<evidence type="ECO:0000256" key="4">
    <source>
        <dbReference type="ARBA" id="ARBA00023002"/>
    </source>
</evidence>
<feature type="binding site" evidence="7">
    <location>
        <position position="143"/>
    </location>
    <ligand>
        <name>substrate</name>
    </ligand>
</feature>
<feature type="binding site" evidence="7">
    <location>
        <begin position="77"/>
        <end position="81"/>
    </location>
    <ligand>
        <name>substrate</name>
    </ligand>
</feature>
<dbReference type="Pfam" id="PF03301">
    <property type="entry name" value="Trp_dioxygenase"/>
    <property type="match status" value="2"/>
</dbReference>
<comment type="pathway">
    <text evidence="7">Amino-acid degradation; L-tryptophan degradation via kynurenine pathway; L-kynurenine from L-tryptophan: step 1/2.</text>
</comment>
<evidence type="ECO:0000256" key="3">
    <source>
        <dbReference type="ARBA" id="ARBA00022964"/>
    </source>
</evidence>
<organism evidence="8 9">
    <name type="scientific">Pseudarthrobacter enclensis</name>
    <dbReference type="NCBI Taxonomy" id="993070"/>
    <lineage>
        <taxon>Bacteria</taxon>
        <taxon>Bacillati</taxon>
        <taxon>Actinomycetota</taxon>
        <taxon>Actinomycetes</taxon>
        <taxon>Micrococcales</taxon>
        <taxon>Micrococcaceae</taxon>
        <taxon>Pseudarthrobacter</taxon>
    </lineage>
</organism>
<comment type="caution">
    <text evidence="8">The sequence shown here is derived from an EMBL/GenBank/DDBJ whole genome shotgun (WGS) entry which is preliminary data.</text>
</comment>
<dbReference type="InterPro" id="IPR004981">
    <property type="entry name" value="Trp_2_3_dOase"/>
</dbReference>
<feature type="binding site" description="axial binding residue" evidence="7">
    <location>
        <position position="266"/>
    </location>
    <ligand>
        <name>heme</name>
        <dbReference type="ChEBI" id="CHEBI:30413"/>
    </ligand>
    <ligandPart>
        <name>Fe</name>
        <dbReference type="ChEBI" id="CHEBI:18248"/>
    </ligandPart>
</feature>
<dbReference type="InterPro" id="IPR017485">
    <property type="entry name" value="Trp_2-3-dOase_bac"/>
</dbReference>
<keyword evidence="1 7" id="KW-0349">Heme</keyword>
<evidence type="ECO:0000256" key="1">
    <source>
        <dbReference type="ARBA" id="ARBA00022617"/>
    </source>
</evidence>
<evidence type="ECO:0000256" key="5">
    <source>
        <dbReference type="ARBA" id="ARBA00023004"/>
    </source>
</evidence>
<dbReference type="SUPFAM" id="SSF140959">
    <property type="entry name" value="Indolic compounds 2,3-dioxygenase-like"/>
    <property type="match status" value="1"/>
</dbReference>
<feature type="binding site" evidence="7">
    <location>
        <position position="139"/>
    </location>
    <ligand>
        <name>substrate</name>
    </ligand>
</feature>